<evidence type="ECO:0000259" key="5">
    <source>
        <dbReference type="PROSITE" id="PS01124"/>
    </source>
</evidence>
<proteinExistence type="predicted"/>
<keyword evidence="1" id="KW-0805">Transcription regulation</keyword>
<dbReference type="Gene3D" id="1.10.10.60">
    <property type="entry name" value="Homeodomain-like"/>
    <property type="match status" value="2"/>
</dbReference>
<comment type="caution">
    <text evidence="6">The sequence shown here is derived from an EMBL/GenBank/DDBJ whole genome shotgun (WGS) entry which is preliminary data.</text>
</comment>
<dbReference type="InterPro" id="IPR009057">
    <property type="entry name" value="Homeodomain-like_sf"/>
</dbReference>
<evidence type="ECO:0000256" key="2">
    <source>
        <dbReference type="ARBA" id="ARBA00023125"/>
    </source>
</evidence>
<keyword evidence="4" id="KW-0472">Membrane</keyword>
<dbReference type="InterPro" id="IPR018060">
    <property type="entry name" value="HTH_AraC"/>
</dbReference>
<dbReference type="InterPro" id="IPR018062">
    <property type="entry name" value="HTH_AraC-typ_CS"/>
</dbReference>
<dbReference type="PANTHER" id="PTHR43280">
    <property type="entry name" value="ARAC-FAMILY TRANSCRIPTIONAL REGULATOR"/>
    <property type="match status" value="1"/>
</dbReference>
<dbReference type="RefSeq" id="WP_138193565.1">
    <property type="nucleotide sequence ID" value="NZ_VCIW01000004.1"/>
</dbReference>
<dbReference type="SUPFAM" id="SSF46689">
    <property type="entry name" value="Homeodomain-like"/>
    <property type="match status" value="1"/>
</dbReference>
<keyword evidence="4" id="KW-1133">Transmembrane helix</keyword>
<feature type="transmembrane region" description="Helical" evidence="4">
    <location>
        <begin position="12"/>
        <end position="32"/>
    </location>
</feature>
<dbReference type="OrthoDB" id="2486005at2"/>
<name>A0A5R9GGW4_9BACL</name>
<keyword evidence="7" id="KW-1185">Reference proteome</keyword>
<dbReference type="PRINTS" id="PR00032">
    <property type="entry name" value="HTHARAC"/>
</dbReference>
<keyword evidence="3" id="KW-0804">Transcription</keyword>
<keyword evidence="4" id="KW-0812">Transmembrane</keyword>
<dbReference type="AlphaFoldDB" id="A0A5R9GGW4"/>
<dbReference type="EMBL" id="VCIW01000004">
    <property type="protein sequence ID" value="TLS52574.1"/>
    <property type="molecule type" value="Genomic_DNA"/>
</dbReference>
<dbReference type="PROSITE" id="PS00041">
    <property type="entry name" value="HTH_ARAC_FAMILY_1"/>
    <property type="match status" value="1"/>
</dbReference>
<evidence type="ECO:0000256" key="1">
    <source>
        <dbReference type="ARBA" id="ARBA00023015"/>
    </source>
</evidence>
<dbReference type="PANTHER" id="PTHR43280:SF2">
    <property type="entry name" value="HTH-TYPE TRANSCRIPTIONAL REGULATOR EXSA"/>
    <property type="match status" value="1"/>
</dbReference>
<accession>A0A5R9GGW4</accession>
<gene>
    <name evidence="6" type="ORF">FE782_08020</name>
</gene>
<protein>
    <submittedName>
        <fullName evidence="6">Helix-turn-helix transcriptional regulator</fullName>
    </submittedName>
</protein>
<dbReference type="GO" id="GO:0003700">
    <property type="term" value="F:DNA-binding transcription factor activity"/>
    <property type="evidence" value="ECO:0007669"/>
    <property type="project" value="InterPro"/>
</dbReference>
<keyword evidence="2" id="KW-0238">DNA-binding</keyword>
<dbReference type="Pfam" id="PF12833">
    <property type="entry name" value="HTH_18"/>
    <property type="match status" value="1"/>
</dbReference>
<dbReference type="GO" id="GO:0043565">
    <property type="term" value="F:sequence-specific DNA binding"/>
    <property type="evidence" value="ECO:0007669"/>
    <property type="project" value="InterPro"/>
</dbReference>
<sequence>MKRIVTNAGLLQIFFALLLVITVMFVSNYIVYKNSISGIYDKVTQNNALIMRSIIQSFDNSFRTVNNVIHSVHGLRYDDSIQSDGRMKMSEIYMMQEQLASLLSNVDYLEDIIVFYDHSNLAVTSRGTSDLHTLFTSKYRHEVYDAEYWRSLTSTKHELKTFPAADYRVYSDGTQFKNKRLIAIVDGNKFRLSSKNIIMLVNVEALMKHVDQKAMLPGASLIVMDQARNILLSTEESFGLMEILNDVYFKAGNETSVTRENFEYNFYKSDYNAFIYIDKVPYQFQNIDSVNQANRIIMFTGILCALLLSGLLSIYLYKPVKRILQLFGEGHVKGNDFRKIHSGILRIQSENDSYRKQLELVDAEMRKVVFFQSLDAFPHTEEQDALLRRHYPDFFRKKYFIMLYLEAVPEQKDRLPFDSIEAFEARLRESLSSERMHAEVFHHGNLRFLAMIGLDQSSGRETLLRRLGHLVLRFEKELSNCALRGSVSRTYESQVSNCAKAYDDVLHASPYRKMKDAILLDVETIRYEWNVYFPFERVEKLSNLLLNGRRDEAVEIVRETLRENLERNVHRNQLRHVANAIFFSMLQVAEGNGNDRQALYRLELDFQRMVEGASGIADIEEALVRLAATVASQSQGEQRSKLNPSFISQYIDLHYMENLYLDHMAEVLETTPKYFSNYFKKTFGVNYVEYLNKVRLSHAKELLKDSSLTVAEIGEKTGYLNSSTFTTTFKKYYGISPSEYRKRQVS</sequence>
<evidence type="ECO:0000256" key="4">
    <source>
        <dbReference type="SAM" id="Phobius"/>
    </source>
</evidence>
<dbReference type="SMART" id="SM00342">
    <property type="entry name" value="HTH_ARAC"/>
    <property type="match status" value="1"/>
</dbReference>
<organism evidence="6 7">
    <name type="scientific">Paenibacillus antri</name>
    <dbReference type="NCBI Taxonomy" id="2582848"/>
    <lineage>
        <taxon>Bacteria</taxon>
        <taxon>Bacillati</taxon>
        <taxon>Bacillota</taxon>
        <taxon>Bacilli</taxon>
        <taxon>Bacillales</taxon>
        <taxon>Paenibacillaceae</taxon>
        <taxon>Paenibacillus</taxon>
    </lineage>
</organism>
<dbReference type="Proteomes" id="UP000309676">
    <property type="component" value="Unassembled WGS sequence"/>
</dbReference>
<feature type="transmembrane region" description="Helical" evidence="4">
    <location>
        <begin position="296"/>
        <end position="317"/>
    </location>
</feature>
<dbReference type="InterPro" id="IPR020449">
    <property type="entry name" value="Tscrpt_reg_AraC-type_HTH"/>
</dbReference>
<evidence type="ECO:0000313" key="7">
    <source>
        <dbReference type="Proteomes" id="UP000309676"/>
    </source>
</evidence>
<evidence type="ECO:0000313" key="6">
    <source>
        <dbReference type="EMBL" id="TLS52574.1"/>
    </source>
</evidence>
<dbReference type="PROSITE" id="PS01124">
    <property type="entry name" value="HTH_ARAC_FAMILY_2"/>
    <property type="match status" value="1"/>
</dbReference>
<evidence type="ECO:0000256" key="3">
    <source>
        <dbReference type="ARBA" id="ARBA00023163"/>
    </source>
</evidence>
<feature type="domain" description="HTH araC/xylS-type" evidence="5">
    <location>
        <begin position="645"/>
        <end position="743"/>
    </location>
</feature>
<reference evidence="6 7" key="1">
    <citation type="submission" date="2019-05" db="EMBL/GenBank/DDBJ databases">
        <authorList>
            <person name="Narsing Rao M.P."/>
            <person name="Li W.J."/>
        </authorList>
    </citation>
    <scope>NUCLEOTIDE SEQUENCE [LARGE SCALE GENOMIC DNA]</scope>
    <source>
        <strain evidence="6 7">SYSU_K30003</strain>
    </source>
</reference>